<comment type="caution">
    <text evidence="2">The sequence shown here is derived from an EMBL/GenBank/DDBJ whole genome shotgun (WGS) entry which is preliminary data.</text>
</comment>
<proteinExistence type="predicted"/>
<keyword evidence="1" id="KW-0812">Transmembrane</keyword>
<sequence>MNETMMFMVHTIFPFSIYMIFGYSIGYQKKKKIWEYIVR</sequence>
<reference evidence="2 3" key="1">
    <citation type="submission" date="2019-04" db="EMBL/GenBank/DDBJ databases">
        <title>Genome of a novel bacterium Candidatus Jettenia ecosi reconstructed from metagenome of an anammox bioreactor.</title>
        <authorList>
            <person name="Mardanov A.V."/>
            <person name="Beletsky A.V."/>
            <person name="Ravin N.V."/>
            <person name="Botchkova E.A."/>
            <person name="Litti Y.V."/>
            <person name="Nozhevnikova A.N."/>
        </authorList>
    </citation>
    <scope>NUCLEOTIDE SEQUENCE [LARGE SCALE GENOMIC DNA]</scope>
    <source>
        <strain evidence="2">J2</strain>
    </source>
</reference>
<accession>A0A533Q705</accession>
<evidence type="ECO:0000313" key="2">
    <source>
        <dbReference type="EMBL" id="TLD40403.1"/>
    </source>
</evidence>
<dbReference type="EMBL" id="SULG01000104">
    <property type="protein sequence ID" value="TLD40403.1"/>
    <property type="molecule type" value="Genomic_DNA"/>
</dbReference>
<organism evidence="2 3">
    <name type="scientific">Candidatus Jettenia ecosi</name>
    <dbReference type="NCBI Taxonomy" id="2494326"/>
    <lineage>
        <taxon>Bacteria</taxon>
        <taxon>Pseudomonadati</taxon>
        <taxon>Planctomycetota</taxon>
        <taxon>Candidatus Brocadiia</taxon>
        <taxon>Candidatus Brocadiales</taxon>
        <taxon>Candidatus Brocadiaceae</taxon>
        <taxon>Candidatus Jettenia</taxon>
    </lineage>
</organism>
<evidence type="ECO:0000256" key="1">
    <source>
        <dbReference type="SAM" id="Phobius"/>
    </source>
</evidence>
<keyword evidence="1" id="KW-1133">Transmembrane helix</keyword>
<gene>
    <name evidence="2" type="ORF">JETT_3338</name>
</gene>
<name>A0A533Q705_9BACT</name>
<protein>
    <submittedName>
        <fullName evidence="2">Uncharacterized protein</fullName>
    </submittedName>
</protein>
<keyword evidence="1" id="KW-0472">Membrane</keyword>
<evidence type="ECO:0000313" key="3">
    <source>
        <dbReference type="Proteomes" id="UP000319783"/>
    </source>
</evidence>
<dbReference type="Proteomes" id="UP000319783">
    <property type="component" value="Unassembled WGS sequence"/>
</dbReference>
<feature type="transmembrane region" description="Helical" evidence="1">
    <location>
        <begin position="6"/>
        <end position="26"/>
    </location>
</feature>
<dbReference type="AlphaFoldDB" id="A0A533Q705"/>